<dbReference type="Proteomes" id="UP000014417">
    <property type="component" value="Unassembled WGS sequence"/>
</dbReference>
<comment type="subcellular location">
    <subcellularLocation>
        <location evidence="1">Cell membrane</location>
        <topology evidence="1">Multi-pass membrane protein</topology>
    </subcellularLocation>
</comment>
<keyword evidence="5" id="KW-1185">Reference proteome</keyword>
<proteinExistence type="predicted"/>
<dbReference type="PATRIC" id="fig|883161.3.peg.1967"/>
<comment type="caution">
    <text evidence="4">The sequence shown here is derived from an EMBL/GenBank/DDBJ whole genome shotgun (WGS) entry which is preliminary data.</text>
</comment>
<evidence type="ECO:0000313" key="5">
    <source>
        <dbReference type="Proteomes" id="UP000014417"/>
    </source>
</evidence>
<evidence type="ECO:0000313" key="4">
    <source>
        <dbReference type="EMBL" id="EPD32407.1"/>
    </source>
</evidence>
<feature type="transmembrane region" description="Helical" evidence="2">
    <location>
        <begin position="27"/>
        <end position="45"/>
    </location>
</feature>
<dbReference type="PANTHER" id="PTHR43833">
    <property type="entry name" value="POTASSIUM CHANNEL PROTEIN 2-RELATED-RELATED"/>
    <property type="match status" value="1"/>
</dbReference>
<keyword evidence="2" id="KW-0812">Transmembrane</keyword>
<dbReference type="STRING" id="883161.HMPREF9306_01978"/>
<dbReference type="GO" id="GO:0005886">
    <property type="term" value="C:plasma membrane"/>
    <property type="evidence" value="ECO:0007669"/>
    <property type="project" value="UniProtKB-SubCell"/>
</dbReference>
<dbReference type="RefSeq" id="WP_016456782.1">
    <property type="nucleotide sequence ID" value="NZ_KE150269.1"/>
</dbReference>
<feature type="transmembrane region" description="Helical" evidence="2">
    <location>
        <begin position="65"/>
        <end position="84"/>
    </location>
</feature>
<dbReference type="Pfam" id="PF07885">
    <property type="entry name" value="Ion_trans_2"/>
    <property type="match status" value="1"/>
</dbReference>
<evidence type="ECO:0000256" key="2">
    <source>
        <dbReference type="SAM" id="Phobius"/>
    </source>
</evidence>
<feature type="domain" description="RCK N-terminal" evidence="3">
    <location>
        <begin position="137"/>
        <end position="259"/>
    </location>
</feature>
<dbReference type="SUPFAM" id="SSF51735">
    <property type="entry name" value="NAD(P)-binding Rossmann-fold domains"/>
    <property type="match status" value="2"/>
</dbReference>
<dbReference type="InterPro" id="IPR036291">
    <property type="entry name" value="NAD(P)-bd_dom_sf"/>
</dbReference>
<dbReference type="PANTHER" id="PTHR43833:SF9">
    <property type="entry name" value="POTASSIUM CHANNEL PROTEIN YUGO-RELATED"/>
    <property type="match status" value="1"/>
</dbReference>
<dbReference type="Gene3D" id="1.10.287.70">
    <property type="match status" value="1"/>
</dbReference>
<dbReference type="AlphaFoldDB" id="S2WIF6"/>
<dbReference type="InterPro" id="IPR013099">
    <property type="entry name" value="K_chnl_dom"/>
</dbReference>
<accession>S2WIF6</accession>
<dbReference type="InterPro" id="IPR050721">
    <property type="entry name" value="Trk_Ktr_HKT_K-transport"/>
</dbReference>
<reference evidence="4 5" key="1">
    <citation type="submission" date="2013-04" db="EMBL/GenBank/DDBJ databases">
        <title>The Genome Sequence of Propionimicrobium lymphophilum ACS-093-V-SCH5.</title>
        <authorList>
            <consortium name="The Broad Institute Genomics Platform"/>
            <person name="Earl A."/>
            <person name="Ward D."/>
            <person name="Feldgarden M."/>
            <person name="Gevers D."/>
            <person name="Saerens B."/>
            <person name="Vaneechoutte M."/>
            <person name="Walker B."/>
            <person name="Young S."/>
            <person name="Zeng Q."/>
            <person name="Gargeya S."/>
            <person name="Fitzgerald M."/>
            <person name="Haas B."/>
            <person name="Abouelleil A."/>
            <person name="Allen A.W."/>
            <person name="Alvarado L."/>
            <person name="Arachchi H.M."/>
            <person name="Berlin A.M."/>
            <person name="Chapman S.B."/>
            <person name="Gainer-Dewar J."/>
            <person name="Goldberg J."/>
            <person name="Griggs A."/>
            <person name="Gujja S."/>
            <person name="Hansen M."/>
            <person name="Howarth C."/>
            <person name="Imamovic A."/>
            <person name="Ireland A."/>
            <person name="Larimer J."/>
            <person name="McCowan C."/>
            <person name="Murphy C."/>
            <person name="Pearson M."/>
            <person name="Poon T.W."/>
            <person name="Priest M."/>
            <person name="Roberts A."/>
            <person name="Saif S."/>
            <person name="Shea T."/>
            <person name="Sisk P."/>
            <person name="Sykes S."/>
            <person name="Wortman J."/>
            <person name="Nusbaum C."/>
            <person name="Birren B."/>
        </authorList>
    </citation>
    <scope>NUCLEOTIDE SEQUENCE [LARGE SCALE GENOMIC DNA]</scope>
    <source>
        <strain evidence="4 5">ACS-093-V-SCH5</strain>
    </source>
</reference>
<gene>
    <name evidence="4" type="ORF">HMPREF9306_01978</name>
</gene>
<dbReference type="EMBL" id="AGZR01000009">
    <property type="protein sequence ID" value="EPD32407.1"/>
    <property type="molecule type" value="Genomic_DNA"/>
</dbReference>
<dbReference type="SUPFAM" id="SSF81324">
    <property type="entry name" value="Voltage-gated potassium channels"/>
    <property type="match status" value="1"/>
</dbReference>
<protein>
    <recommendedName>
        <fullName evidence="3">RCK N-terminal domain-containing protein</fullName>
    </recommendedName>
</protein>
<evidence type="ECO:0000259" key="3">
    <source>
        <dbReference type="PROSITE" id="PS51201"/>
    </source>
</evidence>
<feature type="transmembrane region" description="Helical" evidence="2">
    <location>
        <begin position="91"/>
        <end position="114"/>
    </location>
</feature>
<dbReference type="OrthoDB" id="9781411at2"/>
<keyword evidence="2" id="KW-0472">Membrane</keyword>
<evidence type="ECO:0000256" key="1">
    <source>
        <dbReference type="ARBA" id="ARBA00004651"/>
    </source>
</evidence>
<name>S2WIF6_9ACTN</name>
<dbReference type="PROSITE" id="PS51201">
    <property type="entry name" value="RCK_N"/>
    <property type="match status" value="1"/>
</dbReference>
<dbReference type="Pfam" id="PF02254">
    <property type="entry name" value="TrkA_N"/>
    <property type="match status" value="2"/>
</dbReference>
<keyword evidence="2" id="KW-1133">Transmembrane helix</keyword>
<dbReference type="HOGENOM" id="CLU_023787_0_0_11"/>
<dbReference type="GO" id="GO:0006813">
    <property type="term" value="P:potassium ion transport"/>
    <property type="evidence" value="ECO:0007669"/>
    <property type="project" value="InterPro"/>
</dbReference>
<sequence length="608" mass="67751">MQTHDRDLRKQGVISDVFYLVMRRMRFPILLLIAAFAVATAGYTIIPSTDELGNLVDPLNPFEAFYVVVYTATTIGFGEIPIPFNAAQRMWTLFTVLLTVSCWTYSLFAIIGLLQDKAFGETLRAARFSRRVKAIREPFYIVCGVGETGILVMHGLDHLNLRFVVIDKQEEKISRLRLEDFSVDFPALTGDASKPDALVSAGLMSRYCKGVVALAEDDSVNQAIAVTVRLLAPKVAVLARIRNAETETHLGVFGGDLVINPFERFSDNLASAITTPERYRLRTTLTGLTGDPISQIHYPPAGHWIVCSYGRFGREMTDSLRSVGVTVTVVDSQYFEDGGVDVNGTGTKSDDLKKAGIDHALGLVAGSDSDTRNLAIGVTARALRHDLFIVTRQNLRANKPLFDAFATNVVMEPSRIVAQEFLARITTPLLSRFLRFFPQLSEAECHKLTEKLLLLDHGRIPEIWDLVISNRRTPAVFEAMQQDRPFTVRHLLTDPHNREELSDAMVLFVRRGTQNIVLPEFDYEFQPGDRVLLAGSSRAKIDTEVGLINPMELAYIQTGVDRSGGWLWGKLAGLRTKKNDTVKKDTEDEIDIDEDLTTGELGVIRDDE</sequence>
<dbReference type="InterPro" id="IPR003148">
    <property type="entry name" value="RCK_N"/>
</dbReference>
<organism evidence="4 5">
    <name type="scientific">Propionimicrobium lymphophilum ACS-093-V-SCH5</name>
    <dbReference type="NCBI Taxonomy" id="883161"/>
    <lineage>
        <taxon>Bacteria</taxon>
        <taxon>Bacillati</taxon>
        <taxon>Actinomycetota</taxon>
        <taxon>Actinomycetes</taxon>
        <taxon>Propionibacteriales</taxon>
        <taxon>Propionibacteriaceae</taxon>
        <taxon>Propionimicrobium</taxon>
    </lineage>
</organism>
<dbReference type="Gene3D" id="3.40.50.720">
    <property type="entry name" value="NAD(P)-binding Rossmann-like Domain"/>
    <property type="match status" value="2"/>
</dbReference>